<dbReference type="SUPFAM" id="SSF51182">
    <property type="entry name" value="RmlC-like cupins"/>
    <property type="match status" value="1"/>
</dbReference>
<name>A0A0V8GCG9_9BACL</name>
<evidence type="ECO:0000259" key="2">
    <source>
        <dbReference type="Pfam" id="PF20511"/>
    </source>
</evidence>
<sequence length="600" mass="66009">MTKPIYLTPLSKERIWGGQKLQEYGFSIPKEQRTGEVWTVASHPNGMSRVQTGPMTGLTLEKLWSNHPEIFGMETDSDFPLLVKWIDASEDLSVQVHPNDKDANRFEKQPFGKNECWYILDCPEDAVLIYGHSLTSLNNFDETIHQGTLLQSLQHVPIAKGDFIYVPAGTVHALTKGCVVLEIQQNSDTTYRLFDYDRSDPVTGKVRPLHLEQARRIIRFPHFQYTEPAVMLTPFRKRLTQTPDFFVEEWSIRQTHILEVSRLFRVITVIEGTIELDHVLLSVGATAILPANSTFLIKGNGLVLITGPSLKMTTPHRIGIDLGGTQTRVAVIDQHKIVKQLSFPTNPKAGPSQTLSNIEYAIQVFSEEFHLSNIGIAAPGPLDTKTGLLLSPPNLPGWDEVDLVTPLSSAFDLPVFLENDANAAALGEALYGAGRHSSSVYYVTVSTGIGGGYVYMKQLIRGANGYAGEIGNTIIDSSGPLHPVLNKGSLEGYASGTALQSRANERHASSIERLLAHPQERDRFTNHLATGLANIIHTIDPEVIVVGGGVTGSADLYWEALQERVRELVYPSLRSKVDIRLAELKGQAGVIGAAALDEVE</sequence>
<dbReference type="Proteomes" id="UP000053797">
    <property type="component" value="Unassembled WGS sequence"/>
</dbReference>
<proteinExistence type="inferred from homology"/>
<dbReference type="RefSeq" id="WP_058265897.1">
    <property type="nucleotide sequence ID" value="NZ_FMYN01000006.1"/>
</dbReference>
<dbReference type="GO" id="GO:0004476">
    <property type="term" value="F:mannose-6-phosphate isomerase activity"/>
    <property type="evidence" value="ECO:0007669"/>
    <property type="project" value="InterPro"/>
</dbReference>
<dbReference type="InterPro" id="IPR043129">
    <property type="entry name" value="ATPase_NBD"/>
</dbReference>
<feature type="domain" description="Phosphomannose isomerase type I catalytic" evidence="2">
    <location>
        <begin position="7"/>
        <end position="106"/>
    </location>
</feature>
<evidence type="ECO:0000256" key="1">
    <source>
        <dbReference type="ARBA" id="ARBA00006479"/>
    </source>
</evidence>
<dbReference type="OrthoDB" id="9808275at2"/>
<dbReference type="InterPro" id="IPR011051">
    <property type="entry name" value="RmlC_Cupin_sf"/>
</dbReference>
<dbReference type="GO" id="GO:0008270">
    <property type="term" value="F:zinc ion binding"/>
    <property type="evidence" value="ECO:0007669"/>
    <property type="project" value="InterPro"/>
</dbReference>
<dbReference type="Pfam" id="PF20511">
    <property type="entry name" value="PMI_typeI_cat"/>
    <property type="match status" value="1"/>
</dbReference>
<dbReference type="Pfam" id="PF00480">
    <property type="entry name" value="ROK"/>
    <property type="match status" value="1"/>
</dbReference>
<dbReference type="CDD" id="cd07010">
    <property type="entry name" value="cupin_PMI_type_I_N_bac"/>
    <property type="match status" value="1"/>
</dbReference>
<dbReference type="PANTHER" id="PTHR18964">
    <property type="entry name" value="ROK (REPRESSOR, ORF, KINASE) FAMILY"/>
    <property type="match status" value="1"/>
</dbReference>
<gene>
    <name evidence="3" type="ORF">AS033_14610</name>
</gene>
<dbReference type="EMBL" id="LNQL01000006">
    <property type="protein sequence ID" value="KSU47890.1"/>
    <property type="molecule type" value="Genomic_DNA"/>
</dbReference>
<dbReference type="InterPro" id="IPR046457">
    <property type="entry name" value="PMI_typeI_cat"/>
</dbReference>
<dbReference type="PANTHER" id="PTHR18964:SF149">
    <property type="entry name" value="BIFUNCTIONAL UDP-N-ACETYLGLUCOSAMINE 2-EPIMERASE_N-ACETYLMANNOSAMINE KINASE"/>
    <property type="match status" value="1"/>
</dbReference>
<evidence type="ECO:0000313" key="3">
    <source>
        <dbReference type="EMBL" id="KSU47890.1"/>
    </source>
</evidence>
<accession>A0A0V8GCG9</accession>
<dbReference type="AlphaFoldDB" id="A0A0V8GCG9"/>
<organism evidence="3 4">
    <name type="scientific">Exiguobacterium indicum</name>
    <dbReference type="NCBI Taxonomy" id="296995"/>
    <lineage>
        <taxon>Bacteria</taxon>
        <taxon>Bacillati</taxon>
        <taxon>Bacillota</taxon>
        <taxon>Bacilli</taxon>
        <taxon>Bacillales</taxon>
        <taxon>Bacillales Family XII. Incertae Sedis</taxon>
        <taxon>Exiguobacterium</taxon>
    </lineage>
</organism>
<dbReference type="InterPro" id="IPR000600">
    <property type="entry name" value="ROK"/>
</dbReference>
<dbReference type="SUPFAM" id="SSF53067">
    <property type="entry name" value="Actin-like ATPase domain"/>
    <property type="match status" value="1"/>
</dbReference>
<protein>
    <recommendedName>
        <fullName evidence="2">Phosphomannose isomerase type I catalytic domain-containing protein</fullName>
    </recommendedName>
</protein>
<dbReference type="Gene3D" id="3.30.420.40">
    <property type="match status" value="2"/>
</dbReference>
<evidence type="ECO:0000313" key="4">
    <source>
        <dbReference type="Proteomes" id="UP000053797"/>
    </source>
</evidence>
<dbReference type="InterPro" id="IPR014710">
    <property type="entry name" value="RmlC-like_jellyroll"/>
</dbReference>
<comment type="caution">
    <text evidence="3">The sequence shown here is derived from an EMBL/GenBank/DDBJ whole genome shotgun (WGS) entry which is preliminary data.</text>
</comment>
<dbReference type="CDD" id="cd23763">
    <property type="entry name" value="ASKHA_ATPase_ROK"/>
    <property type="match status" value="1"/>
</dbReference>
<reference evidence="3 4" key="1">
    <citation type="journal article" date="2015" name="Int. J. Syst. Evol. Microbiol.">
        <title>Exiguobacterium enclense sp. nov., isolated from sediment.</title>
        <authorList>
            <person name="Dastager S.G."/>
            <person name="Mawlankar R."/>
            <person name="Sonalkar V.V."/>
            <person name="Thorat M.N."/>
            <person name="Mual P."/>
            <person name="Verma A."/>
            <person name="Krishnamurthi S."/>
            <person name="Tang S.K."/>
            <person name="Li W.J."/>
        </authorList>
    </citation>
    <scope>NUCLEOTIDE SEQUENCE [LARGE SCALE GENOMIC DNA]</scope>
    <source>
        <strain evidence="3 4">NIO-1109</strain>
    </source>
</reference>
<comment type="similarity">
    <text evidence="1">Belongs to the ROK (NagC/XylR) family.</text>
</comment>
<dbReference type="Gene3D" id="2.60.120.10">
    <property type="entry name" value="Jelly Rolls"/>
    <property type="match status" value="2"/>
</dbReference>